<dbReference type="RefSeq" id="WP_154370879.1">
    <property type="nucleotide sequence ID" value="NZ_WKJJ01000001.1"/>
</dbReference>
<dbReference type="CDD" id="cd01949">
    <property type="entry name" value="GGDEF"/>
    <property type="match status" value="1"/>
</dbReference>
<dbReference type="Pfam" id="PF00069">
    <property type="entry name" value="Pkinase"/>
    <property type="match status" value="1"/>
</dbReference>
<dbReference type="PROSITE" id="PS50011">
    <property type="entry name" value="PROTEIN_KINASE_DOM"/>
    <property type="match status" value="1"/>
</dbReference>
<dbReference type="SMART" id="SM00267">
    <property type="entry name" value="GGDEF"/>
    <property type="match status" value="1"/>
</dbReference>
<dbReference type="EMBL" id="WKJJ01000001">
    <property type="protein sequence ID" value="MRV70399.1"/>
    <property type="molecule type" value="Genomic_DNA"/>
</dbReference>
<dbReference type="SMART" id="SM00065">
    <property type="entry name" value="GAF"/>
    <property type="match status" value="1"/>
</dbReference>
<dbReference type="FunFam" id="3.30.70.270:FF:000001">
    <property type="entry name" value="Diguanylate cyclase domain protein"/>
    <property type="match status" value="1"/>
</dbReference>
<accession>A0A7X2II12</accession>
<dbReference type="SUPFAM" id="SSF55781">
    <property type="entry name" value="GAF domain-like"/>
    <property type="match status" value="1"/>
</dbReference>
<dbReference type="InterPro" id="IPR000719">
    <property type="entry name" value="Prot_kinase_dom"/>
</dbReference>
<gene>
    <name evidence="4" type="ORF">GJ700_01515</name>
</gene>
<dbReference type="InterPro" id="IPR000160">
    <property type="entry name" value="GGDEF_dom"/>
</dbReference>
<dbReference type="GO" id="GO:0016020">
    <property type="term" value="C:membrane"/>
    <property type="evidence" value="ECO:0007669"/>
    <property type="project" value="UniProtKB-SubCell"/>
</dbReference>
<evidence type="ECO:0000256" key="1">
    <source>
        <dbReference type="ARBA" id="ARBA00004167"/>
    </source>
</evidence>
<dbReference type="InterPro" id="IPR003018">
    <property type="entry name" value="GAF"/>
</dbReference>
<dbReference type="Pfam" id="PF00990">
    <property type="entry name" value="GGDEF"/>
    <property type="match status" value="1"/>
</dbReference>
<dbReference type="PANTHER" id="PTHR43642:SF1">
    <property type="entry name" value="HYBRID SIGNAL TRANSDUCTION HISTIDINE KINASE G"/>
    <property type="match status" value="1"/>
</dbReference>
<dbReference type="Gene3D" id="1.10.510.10">
    <property type="entry name" value="Transferase(Phosphotransferase) domain 1"/>
    <property type="match status" value="1"/>
</dbReference>
<dbReference type="InterPro" id="IPR011009">
    <property type="entry name" value="Kinase-like_dom_sf"/>
</dbReference>
<name>A0A7X2II12_9BURK</name>
<comment type="caution">
    <text evidence="4">The sequence shown here is derived from an EMBL/GenBank/DDBJ whole genome shotgun (WGS) entry which is preliminary data.</text>
</comment>
<organism evidence="4 5">
    <name type="scientific">Pseudoduganella rivuli</name>
    <dbReference type="NCBI Taxonomy" id="2666085"/>
    <lineage>
        <taxon>Bacteria</taxon>
        <taxon>Pseudomonadati</taxon>
        <taxon>Pseudomonadota</taxon>
        <taxon>Betaproteobacteria</taxon>
        <taxon>Burkholderiales</taxon>
        <taxon>Oxalobacteraceae</taxon>
        <taxon>Telluria group</taxon>
        <taxon>Pseudoduganella</taxon>
    </lineage>
</organism>
<keyword evidence="5" id="KW-1185">Reference proteome</keyword>
<evidence type="ECO:0000313" key="4">
    <source>
        <dbReference type="EMBL" id="MRV70399.1"/>
    </source>
</evidence>
<dbReference type="Gene3D" id="3.30.450.40">
    <property type="match status" value="1"/>
</dbReference>
<dbReference type="InterPro" id="IPR053159">
    <property type="entry name" value="Hybrid_Histidine_Kinase"/>
</dbReference>
<dbReference type="InterPro" id="IPR041664">
    <property type="entry name" value="AAA_16"/>
</dbReference>
<evidence type="ECO:0000313" key="5">
    <source>
        <dbReference type="Proteomes" id="UP000446768"/>
    </source>
</evidence>
<proteinExistence type="predicted"/>
<feature type="domain" description="Protein kinase" evidence="2">
    <location>
        <begin position="1"/>
        <end position="274"/>
    </location>
</feature>
<dbReference type="Gene3D" id="3.40.50.300">
    <property type="entry name" value="P-loop containing nucleotide triphosphate hydrolases"/>
    <property type="match status" value="1"/>
</dbReference>
<dbReference type="PANTHER" id="PTHR43642">
    <property type="entry name" value="HYBRID SIGNAL TRANSDUCTION HISTIDINE KINASE G"/>
    <property type="match status" value="1"/>
</dbReference>
<dbReference type="InterPro" id="IPR043128">
    <property type="entry name" value="Rev_trsase/Diguanyl_cyclase"/>
</dbReference>
<evidence type="ECO:0000259" key="2">
    <source>
        <dbReference type="PROSITE" id="PS50011"/>
    </source>
</evidence>
<dbReference type="SUPFAM" id="SSF52540">
    <property type="entry name" value="P-loop containing nucleoside triphosphate hydrolases"/>
    <property type="match status" value="1"/>
</dbReference>
<dbReference type="NCBIfam" id="TIGR00254">
    <property type="entry name" value="GGDEF"/>
    <property type="match status" value="1"/>
</dbReference>
<feature type="domain" description="GGDEF" evidence="3">
    <location>
        <begin position="1524"/>
        <end position="1658"/>
    </location>
</feature>
<dbReference type="Pfam" id="PF01590">
    <property type="entry name" value="GAF"/>
    <property type="match status" value="1"/>
</dbReference>
<dbReference type="InterPro" id="IPR029016">
    <property type="entry name" value="GAF-like_dom_sf"/>
</dbReference>
<dbReference type="SUPFAM" id="SSF56112">
    <property type="entry name" value="Protein kinase-like (PK-like)"/>
    <property type="match status" value="1"/>
</dbReference>
<reference evidence="4 5" key="1">
    <citation type="submission" date="2019-11" db="EMBL/GenBank/DDBJ databases">
        <title>Novel species isolated from a subtropical stream in China.</title>
        <authorList>
            <person name="Lu H."/>
        </authorList>
    </citation>
    <scope>NUCLEOTIDE SEQUENCE [LARGE SCALE GENOMIC DNA]</scope>
    <source>
        <strain evidence="4 5">FT92W</strain>
    </source>
</reference>
<dbReference type="Pfam" id="PF13191">
    <property type="entry name" value="AAA_16"/>
    <property type="match status" value="1"/>
</dbReference>
<dbReference type="InterPro" id="IPR029787">
    <property type="entry name" value="Nucleotide_cyclase"/>
</dbReference>
<protein>
    <submittedName>
        <fullName evidence="4">Diguanylate cyclase</fullName>
    </submittedName>
</protein>
<dbReference type="GO" id="GO:0005524">
    <property type="term" value="F:ATP binding"/>
    <property type="evidence" value="ECO:0007669"/>
    <property type="project" value="InterPro"/>
</dbReference>
<dbReference type="GO" id="GO:0004672">
    <property type="term" value="F:protein kinase activity"/>
    <property type="evidence" value="ECO:0007669"/>
    <property type="project" value="InterPro"/>
</dbReference>
<dbReference type="InterPro" id="IPR027417">
    <property type="entry name" value="P-loop_NTPase"/>
</dbReference>
<dbReference type="PROSITE" id="PS50887">
    <property type="entry name" value="GGDEF"/>
    <property type="match status" value="1"/>
</dbReference>
<evidence type="ECO:0000259" key="3">
    <source>
        <dbReference type="PROSITE" id="PS50887"/>
    </source>
</evidence>
<dbReference type="Gene3D" id="3.30.70.270">
    <property type="match status" value="1"/>
</dbReference>
<dbReference type="SMART" id="SM00220">
    <property type="entry name" value="S_TKc"/>
    <property type="match status" value="1"/>
</dbReference>
<sequence>MDKHIERDVPVAWEAPVEDRETDTLLYESERTVVWRRRRDGQPGLVCKQPLGPGATERLRHESRILARLEGVAGVPKLARDAALPEAIVLDDSGGIPLADVLRTECFALPALLALARQLALIVAAVHRAGVLHKDINPANILLAGTPPRPLLIDFDLATTFAEEAPAFTHHDGIAGTLAYLAPEQSGRTGRPVDQRADLYALGATLYQLATGSPPFQGDDPLQLIRDHLALTPPAPLLLAPHLPPLLSELILRLLEKEPERRYQSADGLAHDLARLAAGGPPFTLGANDFPRRLAPPARLAGREREIAALHAAFQRACDSDQRGILVAGAPGVGKTALINELRAIVTAHGGWFVSGKSDQYQPGAEPAGLQALAALGRLLLAEPEAALATQRARLLAGLGAQTGTVTALLPEFAILLGPQPVPAPAEQANPAEADQQLHRALGALLRAVVSPERPLVLVLDDLQWAAPAQFALIDHLLTDGTLRGLLLVGAYRDLDIGPRHALTAMSPRWQRLEALAPLLRLDNLPQAGLGELLAGMLRLPAADAEALAADLLPLAGGNPYDTVELVNALRREGVLTLEQGGWHWDAAAVRRHAGAGGVLAALAARMAALPSPAPQLLETMACLGGEVAPALLCAAAALEPAMLEDALAPALEDGLLLWDMDGAPQGNLRFRHDRVQQAAHERLAPERLCGLHLELARRLAPLAGHGHAAAAQYLAALPLLREPAECRHVLALLHAAAVHARQITAHGMAERYLAAALALAARPESGAGAALLLALEQERHAALYQLGRLGEADQAYARIAAACNDPVRLAESAAVQICSQMLRNQERAALDLGLPLLRALGMALPDGSLGADLPVQLERFYSWFHARDLAADLARPAQQQDARRLARTRLARQLIPPALFSDPEALTWLVLESQRCWEQDGPCPELMFRLAHANVVTVAVYEDYRTGYDVLRHVLAVGQARGYTLEAWQVSFLLGISCAHWFEPLEHCVTLARRAREGLLQGGDWQVACYNHYTLISGALECAAQLDDCAAEVESGIAFATRISNEFNVDIFSAYRQLVRALRGETAAPGAWNDKDGGFDEARYVTGIAANPLGRAMYHHCRALTAAIYGDAGTLASHATGAMEQLPAMQTFYPGALSFALQALALAQAMHAAPDARPALLARFDTCRDWLAARAADAPANFDHVLRWLAAERAWAIDDTWGAAGAFDAALAAAEGSRRAWHRALITERAGLFHLEHGLARAGRQLLAEARQLYAAWGASGKVRQMEQAHGLRRTTVGSHLAGALAASVGGAATGKGGSITADSVDLLAILRASQALSSETSLDHLRGRVTELIGAMTGATAVTLALRDDDCAPWLLAPAGAGAPMPVEQAGAHGLLPLSAFRYVERTLAPLLVADATCDDRFAHDPYVAGRPHCSLLVVPILSHGAARAILLLENTLGQDAFSAGRLDAVMLVAGQLAVSLENAQLYAALERKVAERTEALEQANQRLALLSTTDPLTGLANRRRFNEVLEAEWLRALRPHSSIGAVMVDIDQFKLYNDHYGHQAGDACLRTVATTLAAGFRQGTDLVARYGGEEFAVILPGADLGATWRVAERARLAVAALREPHLHATHGIVTISMGVAAMAPLANVQPEQLFGAADDALYRAKQRGCNRVERG</sequence>
<comment type="subcellular location">
    <subcellularLocation>
        <location evidence="1">Membrane</location>
        <topology evidence="1">Single-pass membrane protein</topology>
    </subcellularLocation>
</comment>
<dbReference type="Proteomes" id="UP000446768">
    <property type="component" value="Unassembled WGS sequence"/>
</dbReference>
<dbReference type="SUPFAM" id="SSF55073">
    <property type="entry name" value="Nucleotide cyclase"/>
    <property type="match status" value="1"/>
</dbReference>